<dbReference type="KEGG" id="cgy:CGLY_09550"/>
<gene>
    <name evidence="3" type="ORF">CGLY_09550</name>
</gene>
<name>X5EAD7_9CORY</name>
<sequence>MSPRVSGHRPGITTAVLAGVVAATLGLAACGSDDADGDAADSTTSSSSSAASSSAKESTEASEVSESAEPDPSESAEPAPDDQPEGDRGEGEPPADAPAPEPANAPAGNAANGDDAAQITAVARGLGEDKPWGEYQRMVVDTSCRANLDQVGGRDAILQDLGREAENTMASKVMSDQGTSLPVVHGVNDIRVEGDRATANIDAEIAGQRQTTPAVYVREDGQWKTCNAA</sequence>
<dbReference type="AlphaFoldDB" id="X5EAD7"/>
<dbReference type="HOGENOM" id="CLU_100910_0_0_11"/>
<dbReference type="RefSeq" id="WP_038549042.1">
    <property type="nucleotide sequence ID" value="NZ_CP006842.1"/>
</dbReference>
<feature type="region of interest" description="Disordered" evidence="1">
    <location>
        <begin position="30"/>
        <end position="112"/>
    </location>
</feature>
<organism evidence="3 4">
    <name type="scientific">Corynebacterium glyciniphilum AJ 3170</name>
    <dbReference type="NCBI Taxonomy" id="1404245"/>
    <lineage>
        <taxon>Bacteria</taxon>
        <taxon>Bacillati</taxon>
        <taxon>Actinomycetota</taxon>
        <taxon>Actinomycetes</taxon>
        <taxon>Mycobacteriales</taxon>
        <taxon>Corynebacteriaceae</taxon>
        <taxon>Corynebacterium</taxon>
    </lineage>
</organism>
<feature type="chain" id="PRO_5038791540" evidence="2">
    <location>
        <begin position="29"/>
        <end position="229"/>
    </location>
</feature>
<evidence type="ECO:0000313" key="3">
    <source>
        <dbReference type="EMBL" id="AHW64355.1"/>
    </source>
</evidence>
<dbReference type="STRING" id="1404245.CGLY_09550"/>
<evidence type="ECO:0000313" key="4">
    <source>
        <dbReference type="Proteomes" id="UP000023703"/>
    </source>
</evidence>
<feature type="compositionally biased region" description="Acidic residues" evidence="1">
    <location>
        <begin position="66"/>
        <end position="84"/>
    </location>
</feature>
<feature type="compositionally biased region" description="Low complexity" evidence="1">
    <location>
        <begin position="40"/>
        <end position="65"/>
    </location>
</feature>
<protein>
    <submittedName>
        <fullName evidence="3">Putative secreted protein</fullName>
    </submittedName>
</protein>
<evidence type="ECO:0000256" key="2">
    <source>
        <dbReference type="SAM" id="SignalP"/>
    </source>
</evidence>
<feature type="signal peptide" evidence="2">
    <location>
        <begin position="1"/>
        <end position="28"/>
    </location>
</feature>
<dbReference type="Proteomes" id="UP000023703">
    <property type="component" value="Chromosome"/>
</dbReference>
<proteinExistence type="predicted"/>
<dbReference type="EMBL" id="CP006842">
    <property type="protein sequence ID" value="AHW64355.1"/>
    <property type="molecule type" value="Genomic_DNA"/>
</dbReference>
<dbReference type="PROSITE" id="PS51257">
    <property type="entry name" value="PROKAR_LIPOPROTEIN"/>
    <property type="match status" value="1"/>
</dbReference>
<dbReference type="OrthoDB" id="4426207at2"/>
<accession>X5EAD7</accession>
<keyword evidence="2" id="KW-0732">Signal</keyword>
<reference evidence="3 4" key="1">
    <citation type="journal article" date="2015" name="Int. J. Syst. Evol. Microbiol.">
        <title>Revisiting Corynebacterium glyciniphilum (ex Kubota et al., 1972) sp. nov., nom. rev., isolated from putrefied banana.</title>
        <authorList>
            <person name="Al-Dilaimi A."/>
            <person name="Bednarz H."/>
            <person name="Lomker A."/>
            <person name="Niehaus K."/>
            <person name="Kalinowski J."/>
            <person name="Ruckert C."/>
        </authorList>
    </citation>
    <scope>NUCLEOTIDE SEQUENCE [LARGE SCALE GENOMIC DNA]</scope>
    <source>
        <strain evidence="3">AJ 3170</strain>
    </source>
</reference>
<keyword evidence="4" id="KW-1185">Reference proteome</keyword>
<evidence type="ECO:0000256" key="1">
    <source>
        <dbReference type="SAM" id="MobiDB-lite"/>
    </source>
</evidence>